<dbReference type="InterPro" id="IPR006860">
    <property type="entry name" value="FecR"/>
</dbReference>
<feature type="domain" description="Protein FecR C-terminal" evidence="4">
    <location>
        <begin position="244"/>
        <end position="303"/>
    </location>
</feature>
<keyword evidence="1" id="KW-0812">Transmembrane</keyword>
<dbReference type="PANTHER" id="PTHR30273:SF2">
    <property type="entry name" value="PROTEIN FECR"/>
    <property type="match status" value="1"/>
</dbReference>
<dbReference type="Pfam" id="PF16344">
    <property type="entry name" value="FecR_C"/>
    <property type="match status" value="1"/>
</dbReference>
<dbReference type="Pfam" id="PF16220">
    <property type="entry name" value="DUF4880"/>
    <property type="match status" value="1"/>
</dbReference>
<dbReference type="InterPro" id="IPR032623">
    <property type="entry name" value="FecR_N"/>
</dbReference>
<feature type="domain" description="FecR protein" evidence="2">
    <location>
        <begin position="109"/>
        <end position="190"/>
    </location>
</feature>
<proteinExistence type="predicted"/>
<dbReference type="PANTHER" id="PTHR30273">
    <property type="entry name" value="PERIPLASMIC SIGNAL SENSOR AND SIGMA FACTOR ACTIVATOR FECR-RELATED"/>
    <property type="match status" value="1"/>
</dbReference>
<name>A0A4D7DS92_9HYPH</name>
<evidence type="ECO:0000313" key="6">
    <source>
        <dbReference type="Proteomes" id="UP000298545"/>
    </source>
</evidence>
<organism evidence="5 6">
    <name type="scientific">Agrobacterium larrymoorei</name>
    <dbReference type="NCBI Taxonomy" id="160699"/>
    <lineage>
        <taxon>Bacteria</taxon>
        <taxon>Pseudomonadati</taxon>
        <taxon>Pseudomonadota</taxon>
        <taxon>Alphaproteobacteria</taxon>
        <taxon>Hyphomicrobiales</taxon>
        <taxon>Rhizobiaceae</taxon>
        <taxon>Rhizobium/Agrobacterium group</taxon>
        <taxon>Agrobacterium</taxon>
    </lineage>
</organism>
<evidence type="ECO:0000259" key="2">
    <source>
        <dbReference type="Pfam" id="PF04773"/>
    </source>
</evidence>
<feature type="transmembrane region" description="Helical" evidence="1">
    <location>
        <begin position="79"/>
        <end position="97"/>
    </location>
</feature>
<evidence type="ECO:0000313" key="5">
    <source>
        <dbReference type="EMBL" id="QCI99671.1"/>
    </source>
</evidence>
<evidence type="ECO:0000256" key="1">
    <source>
        <dbReference type="SAM" id="Phobius"/>
    </source>
</evidence>
<sequence length="316" mass="34782">MHEPANDLNDDGLAEEAALWVARMQSADATQADQRDFEDWLNASAAHGQAYEEMQSLWGSMRGIDLELPKQRKRISGKAATATLALLCLIGLSLFFARQSGVVERLQADYYTSVGETKVVTLDDGTQISLNTDSAVQTRYTPSERRVVLLRGEAFFDVAKNPQRPFIVESGTLTAQALGTHYAVRSASNLLAQEEQVEEGEVRVDAAGETTRLVAGDAVTLDDGGKFIRTKQDVANNTAWRDGKLVFSGQSLGEVLKVLERYRHGRIVVLDDRAAKLSVSGIFDLRQTDQALHILETNLPVTVTHMSSLMVFVRSR</sequence>
<dbReference type="Gene3D" id="2.60.120.1440">
    <property type="match status" value="1"/>
</dbReference>
<dbReference type="OrthoDB" id="9798846at2"/>
<feature type="domain" description="FecR N-terminal" evidence="3">
    <location>
        <begin position="15"/>
        <end position="57"/>
    </location>
</feature>
<dbReference type="STRING" id="1367849.GCA_000518585_02308"/>
<evidence type="ECO:0000259" key="3">
    <source>
        <dbReference type="Pfam" id="PF16220"/>
    </source>
</evidence>
<dbReference type="KEGG" id="alf:CFBP5473_16985"/>
<keyword evidence="1" id="KW-1133">Transmembrane helix</keyword>
<gene>
    <name evidence="5" type="ORF">CFBP5473_16985</name>
</gene>
<dbReference type="Pfam" id="PF04773">
    <property type="entry name" value="FecR"/>
    <property type="match status" value="1"/>
</dbReference>
<dbReference type="GO" id="GO:0016989">
    <property type="term" value="F:sigma factor antagonist activity"/>
    <property type="evidence" value="ECO:0007669"/>
    <property type="project" value="TreeGrafter"/>
</dbReference>
<evidence type="ECO:0000259" key="4">
    <source>
        <dbReference type="Pfam" id="PF16344"/>
    </source>
</evidence>
<keyword evidence="1" id="KW-0472">Membrane</keyword>
<protein>
    <submittedName>
        <fullName evidence="5">FecR family protein</fullName>
    </submittedName>
</protein>
<dbReference type="Gene3D" id="3.55.50.30">
    <property type="match status" value="1"/>
</dbReference>
<dbReference type="InterPro" id="IPR032508">
    <property type="entry name" value="FecR_C"/>
</dbReference>
<dbReference type="AlphaFoldDB" id="A0A4D7DS92"/>
<dbReference type="RefSeq" id="WP_136954393.1">
    <property type="nucleotide sequence ID" value="NZ_CP039692.1"/>
</dbReference>
<accession>A0A4D7DS92</accession>
<dbReference type="PIRSF" id="PIRSF018266">
    <property type="entry name" value="FecR"/>
    <property type="match status" value="1"/>
</dbReference>
<dbReference type="Proteomes" id="UP000298545">
    <property type="component" value="Chromosome linear"/>
</dbReference>
<dbReference type="EMBL" id="CP039692">
    <property type="protein sequence ID" value="QCI99671.1"/>
    <property type="molecule type" value="Genomic_DNA"/>
</dbReference>
<reference evidence="5 6" key="1">
    <citation type="submission" date="2019-04" db="EMBL/GenBank/DDBJ databases">
        <title>Complete genome sequence of Agrobacterium larrymoorei CFBP5473.</title>
        <authorList>
            <person name="Haryono M."/>
            <person name="Chou L."/>
            <person name="Lin Y.-C."/>
            <person name="Lai E.-M."/>
            <person name="Kuo C.-H."/>
        </authorList>
    </citation>
    <scope>NUCLEOTIDE SEQUENCE [LARGE SCALE GENOMIC DNA]</scope>
    <source>
        <strain evidence="5 6">CFBP5473</strain>
    </source>
</reference>
<dbReference type="InterPro" id="IPR012373">
    <property type="entry name" value="Ferrdict_sens_TM"/>
</dbReference>